<evidence type="ECO:0000256" key="3">
    <source>
        <dbReference type="ARBA" id="ARBA00022525"/>
    </source>
</evidence>
<keyword evidence="7 20" id="KW-1133">Transmembrane helix</keyword>
<dbReference type="InterPro" id="IPR055355">
    <property type="entry name" value="ZP-C"/>
</dbReference>
<evidence type="ECO:0000256" key="8">
    <source>
        <dbReference type="ARBA" id="ARBA00023136"/>
    </source>
</evidence>
<feature type="transmembrane region" description="Helical" evidence="20">
    <location>
        <begin position="559"/>
        <end position="580"/>
    </location>
</feature>
<sequence length="593" mass="67778">HSQHHMIIRFTESDTTSKKGLIYHFTCPVMEGTETKHHTGATNCTKDLMSGLMAQQGWTIHLNPNLSLTIPEAMTQGYNILFHMDKLVIQVTFNATGLIHYMQGHSHLYMMPLKLSHKFHEQTKTFTLNMICVLDPVTCNSTHMTLTIPEFPGKLKALSFYNKIISMRQLHENGIDVEEKNGLRLHFKKTLLKIKFPERCLSYQLYLPSLKLIFSFTSAPAAMVIYPECNCEPSISIGELCTLDGFMDVEVINYHTKPTLNLNTLKVGNSSCQLTFKSPSQEMVRFHIPLNGCGTRYKGDKVIYENEIRAFWTDHPPRRISRDSEFRMTVKCSYSKDDWLLKTNVKYLPPPKVSVKLGSLVLSLKSYPDKSYLQPYGDKEYPVVKHLRQPIYMEVRILNRTDPDMKLVLDDCWTSPTKDPASLPQWNIVMDGCVYNLDKHKTTFHPVGSSVTHPNHYKRFDVKTFTFVSQIKRISTMVYFHCSALVCSELFPVSPLCSVTCPVSARHRREVGPKFHLSPAEEITEEKMLVSLPGPILLLSDESSLRGLVTKRHKTRKHVAFKTMAPVFALVGILAALGLIHHLRKKRVVMLNH</sequence>
<dbReference type="GO" id="GO:0005886">
    <property type="term" value="C:plasma membrane"/>
    <property type="evidence" value="ECO:0007669"/>
    <property type="project" value="UniProtKB-SubCell"/>
</dbReference>
<proteinExistence type="inferred from homology"/>
<dbReference type="FunFam" id="2.60.40.4100:FF:000004">
    <property type="entry name" value="Zona pellucida sperm-binding protein 2"/>
    <property type="match status" value="1"/>
</dbReference>
<dbReference type="PROSITE" id="PS00682">
    <property type="entry name" value="ZP_1"/>
    <property type="match status" value="1"/>
</dbReference>
<dbReference type="GO" id="GO:0035804">
    <property type="term" value="F:structural constituent of egg coat"/>
    <property type="evidence" value="ECO:0007669"/>
    <property type="project" value="TreeGrafter"/>
</dbReference>
<keyword evidence="8 20" id="KW-0472">Membrane</keyword>
<protein>
    <recommendedName>
        <fullName evidence="15">Zona pellucida sperm-binding protein 2</fullName>
    </recommendedName>
    <alternativeName>
        <fullName evidence="17">Zona pellucida glycoprotein 2</fullName>
    </alternativeName>
    <alternativeName>
        <fullName evidence="16">Zona pellucida protein A</fullName>
    </alternativeName>
</protein>
<dbReference type="InterPro" id="IPR055356">
    <property type="entry name" value="ZP-N"/>
</dbReference>
<dbReference type="GO" id="GO:0060468">
    <property type="term" value="P:prevention of polyspermy"/>
    <property type="evidence" value="ECO:0007669"/>
    <property type="project" value="TreeGrafter"/>
</dbReference>
<comment type="subunit">
    <text evidence="19">Can form homopolymers that assemble into long fibers (in vitro). Polymers of ZP2 and ZP3 organized into long filaments cross-linked by ZP1 homodimers. Interacts with ZP3.</text>
</comment>
<dbReference type="Pfam" id="PF23736">
    <property type="entry name" value="Ig_ZP2"/>
    <property type="match status" value="1"/>
</dbReference>
<keyword evidence="9" id="KW-1015">Disulfide bond</keyword>
<evidence type="ECO:0000256" key="9">
    <source>
        <dbReference type="ARBA" id="ARBA00023157"/>
    </source>
</evidence>
<evidence type="ECO:0000256" key="4">
    <source>
        <dbReference type="ARBA" id="ARBA00022530"/>
    </source>
</evidence>
<organism evidence="22 23">
    <name type="scientific">Galemys pyrenaicus</name>
    <name type="common">Iberian desman</name>
    <name type="synonym">Pyrenean desman</name>
    <dbReference type="NCBI Taxonomy" id="202257"/>
    <lineage>
        <taxon>Eukaryota</taxon>
        <taxon>Metazoa</taxon>
        <taxon>Chordata</taxon>
        <taxon>Craniata</taxon>
        <taxon>Vertebrata</taxon>
        <taxon>Euteleostomi</taxon>
        <taxon>Mammalia</taxon>
        <taxon>Eutheria</taxon>
        <taxon>Laurasiatheria</taxon>
        <taxon>Eulipotyphla</taxon>
        <taxon>Talpidae</taxon>
        <taxon>Galemys</taxon>
    </lineage>
</organism>
<keyword evidence="6 20" id="KW-0812">Transmembrane</keyword>
<name>A0A8J6A7C6_GALPY</name>
<evidence type="ECO:0000256" key="20">
    <source>
        <dbReference type="SAM" id="Phobius"/>
    </source>
</evidence>
<dbReference type="OrthoDB" id="9903747at2759"/>
<evidence type="ECO:0000256" key="6">
    <source>
        <dbReference type="ARBA" id="ARBA00022692"/>
    </source>
</evidence>
<dbReference type="GO" id="GO:0032190">
    <property type="term" value="F:acrosin binding"/>
    <property type="evidence" value="ECO:0007669"/>
    <property type="project" value="TreeGrafter"/>
</dbReference>
<dbReference type="InterPro" id="IPR017977">
    <property type="entry name" value="ZP_dom_CS"/>
</dbReference>
<evidence type="ECO:0000256" key="12">
    <source>
        <dbReference type="ARBA" id="ARBA00023279"/>
    </source>
</evidence>
<dbReference type="Gene3D" id="2.60.40.3210">
    <property type="entry name" value="Zona pellucida, ZP-N domain"/>
    <property type="match status" value="1"/>
</dbReference>
<dbReference type="InterPro" id="IPR057638">
    <property type="entry name" value="Ig_ZP2_2nd"/>
</dbReference>
<evidence type="ECO:0000256" key="13">
    <source>
        <dbReference type="ARBA" id="ARBA00024183"/>
    </source>
</evidence>
<keyword evidence="23" id="KW-1185">Reference proteome</keyword>
<dbReference type="GO" id="GO:0007339">
    <property type="term" value="P:binding of sperm to zona pellucida"/>
    <property type="evidence" value="ECO:0007669"/>
    <property type="project" value="TreeGrafter"/>
</dbReference>
<evidence type="ECO:0000256" key="2">
    <source>
        <dbReference type="ARBA" id="ARBA00022475"/>
    </source>
</evidence>
<comment type="function">
    <text evidence="18">Component of the zona pellucida, an extracellular matrix surrounding oocytes which mediates sperm binding, induction of the acrosome reaction and prevents post-fertilization polyspermy. The zona pellucida is composed of 3 to 4 glycoproteins, ZP1, ZP2, ZP3, and ZP4. ZP2 may act as a secondary sperm receptor.</text>
</comment>
<evidence type="ECO:0000256" key="19">
    <source>
        <dbReference type="ARBA" id="ARBA00046716"/>
    </source>
</evidence>
<evidence type="ECO:0000259" key="21">
    <source>
        <dbReference type="PROSITE" id="PS51034"/>
    </source>
</evidence>
<dbReference type="InterPro" id="IPR057636">
    <property type="entry name" value="Ig_ZP2_3rd"/>
</dbReference>
<feature type="non-terminal residue" evidence="22">
    <location>
        <position position="593"/>
    </location>
</feature>
<dbReference type="InterPro" id="IPR042235">
    <property type="entry name" value="ZP-C_dom"/>
</dbReference>
<dbReference type="AlphaFoldDB" id="A0A8J6A7C6"/>
<evidence type="ECO:0000256" key="10">
    <source>
        <dbReference type="ARBA" id="ARBA00023170"/>
    </source>
</evidence>
<evidence type="ECO:0000313" key="22">
    <source>
        <dbReference type="EMBL" id="KAG8513507.1"/>
    </source>
</evidence>
<evidence type="ECO:0000256" key="16">
    <source>
        <dbReference type="ARBA" id="ARBA00042272"/>
    </source>
</evidence>
<gene>
    <name evidence="22" type="ORF">J0S82_012820</name>
</gene>
<dbReference type="SMART" id="SM00241">
    <property type="entry name" value="ZP"/>
    <property type="match status" value="1"/>
</dbReference>
<comment type="similarity">
    <text evidence="14">Belongs to the ZP domain family. ZPA subfamily.</text>
</comment>
<dbReference type="InterPro" id="IPR048290">
    <property type="entry name" value="ZP_chr"/>
</dbReference>
<evidence type="ECO:0000256" key="14">
    <source>
        <dbReference type="ARBA" id="ARBA00038403"/>
    </source>
</evidence>
<keyword evidence="2" id="KW-1003">Cell membrane</keyword>
<dbReference type="GO" id="GO:0035805">
    <property type="term" value="C:egg coat"/>
    <property type="evidence" value="ECO:0007669"/>
    <property type="project" value="UniProtKB-SubCell"/>
</dbReference>
<feature type="domain" description="ZP" evidence="21">
    <location>
        <begin position="240"/>
        <end position="504"/>
    </location>
</feature>
<dbReference type="Pfam" id="PF23344">
    <property type="entry name" value="ZP-N"/>
    <property type="match status" value="1"/>
</dbReference>
<dbReference type="Pfam" id="PF00100">
    <property type="entry name" value="Zona_pellucida"/>
    <property type="match status" value="1"/>
</dbReference>
<keyword evidence="10" id="KW-0675">Receptor</keyword>
<evidence type="ECO:0000256" key="18">
    <source>
        <dbReference type="ARBA" id="ARBA00046021"/>
    </source>
</evidence>
<dbReference type="Proteomes" id="UP000700334">
    <property type="component" value="Unassembled WGS sequence"/>
</dbReference>
<evidence type="ECO:0000256" key="17">
    <source>
        <dbReference type="ARBA" id="ARBA00042572"/>
    </source>
</evidence>
<dbReference type="PANTHER" id="PTHR23343:SF4">
    <property type="entry name" value="ZONA PELLUCIDA SPERM-BINDING PROTEIN 2"/>
    <property type="match status" value="1"/>
</dbReference>
<dbReference type="PROSITE" id="PS51034">
    <property type="entry name" value="ZP_2"/>
    <property type="match status" value="1"/>
</dbReference>
<evidence type="ECO:0000256" key="11">
    <source>
        <dbReference type="ARBA" id="ARBA00023180"/>
    </source>
</evidence>
<evidence type="ECO:0000313" key="23">
    <source>
        <dbReference type="Proteomes" id="UP000700334"/>
    </source>
</evidence>
<keyword evidence="4" id="KW-0272">Extracellular matrix</keyword>
<dbReference type="InterPro" id="IPR001507">
    <property type="entry name" value="ZP_dom"/>
</dbReference>
<keyword evidence="11" id="KW-0325">Glycoprotein</keyword>
<dbReference type="PRINTS" id="PR00023">
    <property type="entry name" value="ZPELLUCIDA"/>
</dbReference>
<keyword evidence="5" id="KW-0165">Cleavage on pair of basic residues</keyword>
<dbReference type="InterPro" id="IPR051148">
    <property type="entry name" value="Zona_Pellucida_Domain_gp"/>
</dbReference>
<comment type="caution">
    <text evidence="22">The sequence shown here is derived from an EMBL/GenBank/DDBJ whole genome shotgun (WGS) entry which is preliminary data.</text>
</comment>
<dbReference type="PANTHER" id="PTHR23343">
    <property type="entry name" value="ZONA PELLUCIDA SPERM-BINDING PROTEIN"/>
    <property type="match status" value="1"/>
</dbReference>
<comment type="subcellular location">
    <subcellularLocation>
        <location evidence="1">Cell membrane</location>
        <topology evidence="1">Single-pass type I membrane protein</topology>
    </subcellularLocation>
    <subcellularLocation>
        <location evidence="13">Zona pellucida</location>
    </subcellularLocation>
</comment>
<dbReference type="Gene3D" id="2.60.40.4100">
    <property type="entry name" value="Zona pellucida, ZP-C domain"/>
    <property type="match status" value="1"/>
</dbReference>
<evidence type="ECO:0000256" key="15">
    <source>
        <dbReference type="ARBA" id="ARBA00040237"/>
    </source>
</evidence>
<reference evidence="22" key="1">
    <citation type="journal article" date="2021" name="Evol. Appl.">
        <title>The genome of the Pyrenean desman and the effects of bottlenecks and inbreeding on the genomic landscape of an endangered species.</title>
        <authorList>
            <person name="Escoda L."/>
            <person name="Castresana J."/>
        </authorList>
    </citation>
    <scope>NUCLEOTIDE SEQUENCE</scope>
    <source>
        <strain evidence="22">IBE-C5619</strain>
    </source>
</reference>
<accession>A0A8J6A7C6</accession>
<dbReference type="Pfam" id="PF23740">
    <property type="entry name" value="Ig_ZP2_3rd"/>
    <property type="match status" value="1"/>
</dbReference>
<evidence type="ECO:0000256" key="5">
    <source>
        <dbReference type="ARBA" id="ARBA00022685"/>
    </source>
</evidence>
<evidence type="ECO:0000256" key="7">
    <source>
        <dbReference type="ARBA" id="ARBA00022989"/>
    </source>
</evidence>
<keyword evidence="12" id="KW-0278">Fertilization</keyword>
<evidence type="ECO:0000256" key="1">
    <source>
        <dbReference type="ARBA" id="ARBA00004251"/>
    </source>
</evidence>
<keyword evidence="3" id="KW-0964">Secreted</keyword>
<dbReference type="EMBL" id="JAGFMF010011768">
    <property type="protein sequence ID" value="KAG8513507.1"/>
    <property type="molecule type" value="Genomic_DNA"/>
</dbReference>